<accession>A0A2U3D6S1</accession>
<organism evidence="2 3">
    <name type="scientific">Sulfoacidibacillus thermotolerans</name>
    <name type="common">Acidibacillus sulfuroxidans</name>
    <dbReference type="NCBI Taxonomy" id="1765684"/>
    <lineage>
        <taxon>Bacteria</taxon>
        <taxon>Bacillati</taxon>
        <taxon>Bacillota</taxon>
        <taxon>Bacilli</taxon>
        <taxon>Bacillales</taxon>
        <taxon>Alicyclobacillaceae</taxon>
        <taxon>Sulfoacidibacillus</taxon>
    </lineage>
</organism>
<feature type="transmembrane region" description="Helical" evidence="1">
    <location>
        <begin position="141"/>
        <end position="159"/>
    </location>
</feature>
<dbReference type="OrthoDB" id="2065033at2"/>
<sequence>MFRTARTFKPHITLQPLINKGLRVGTFLTVLYIVGVAIGLVIYFSFPASLQSSFLVQIHTAISSLSPSTSPVHGAFTETTLEFILLFVIWIFAQTPIGTPFIVSLLFLRAVSTGLTFLALVAAFGWRGLYFDLLAIAPSNILTGGGFIFAATVSVLLIRHRHSGGKSSLRYSVWVAYHSAVLLAAGLLFCSGKLETAATTHAFAWLHFSQGR</sequence>
<reference evidence="2 3" key="1">
    <citation type="submission" date="2016-11" db="EMBL/GenBank/DDBJ databases">
        <title>Comparative genomics of Acidibacillus ferroxidans species.</title>
        <authorList>
            <person name="Oliveira G."/>
            <person name="Nunes G."/>
            <person name="Oliveira R."/>
            <person name="Araujo F."/>
            <person name="Salim A."/>
            <person name="Scholte L."/>
            <person name="Morais D."/>
            <person name="Nancucheo I."/>
            <person name="Johnson D.B."/>
            <person name="Grail B."/>
            <person name="Bittencourt J."/>
            <person name="Valadares R."/>
        </authorList>
    </citation>
    <scope>NUCLEOTIDE SEQUENCE [LARGE SCALE GENOMIC DNA]</scope>
    <source>
        <strain evidence="2 3">Y002</strain>
    </source>
</reference>
<protein>
    <submittedName>
        <fullName evidence="2">Uncharacterized protein</fullName>
    </submittedName>
</protein>
<evidence type="ECO:0000313" key="3">
    <source>
        <dbReference type="Proteomes" id="UP000245380"/>
    </source>
</evidence>
<keyword evidence="1" id="KW-0812">Transmembrane</keyword>
<comment type="caution">
    <text evidence="2">The sequence shown here is derived from an EMBL/GenBank/DDBJ whole genome shotgun (WGS) entry which is preliminary data.</text>
</comment>
<dbReference type="Proteomes" id="UP000245380">
    <property type="component" value="Unassembled WGS sequence"/>
</dbReference>
<keyword evidence="3" id="KW-1185">Reference proteome</keyword>
<feature type="transmembrane region" description="Helical" evidence="1">
    <location>
        <begin position="171"/>
        <end position="189"/>
    </location>
</feature>
<keyword evidence="1" id="KW-1133">Transmembrane helix</keyword>
<keyword evidence="1" id="KW-0472">Membrane</keyword>
<feature type="transmembrane region" description="Helical" evidence="1">
    <location>
        <begin position="105"/>
        <end position="129"/>
    </location>
</feature>
<dbReference type="RefSeq" id="WP_109431224.1">
    <property type="nucleotide sequence ID" value="NZ_MPDK01000021.1"/>
</dbReference>
<proteinExistence type="predicted"/>
<dbReference type="EMBL" id="MPDK01000021">
    <property type="protein sequence ID" value="PWI56979.1"/>
    <property type="molecule type" value="Genomic_DNA"/>
</dbReference>
<name>A0A2U3D6S1_SULT2</name>
<gene>
    <name evidence="2" type="ORF">BM613_10875</name>
</gene>
<evidence type="ECO:0000313" key="2">
    <source>
        <dbReference type="EMBL" id="PWI56979.1"/>
    </source>
</evidence>
<dbReference type="AlphaFoldDB" id="A0A2U3D6S1"/>
<feature type="transmembrane region" description="Helical" evidence="1">
    <location>
        <begin position="21"/>
        <end position="46"/>
    </location>
</feature>
<evidence type="ECO:0000256" key="1">
    <source>
        <dbReference type="SAM" id="Phobius"/>
    </source>
</evidence>